<dbReference type="GO" id="GO:1990238">
    <property type="term" value="F:double-stranded DNA endonuclease activity"/>
    <property type="evidence" value="ECO:0007669"/>
    <property type="project" value="TreeGrafter"/>
</dbReference>
<dbReference type="GO" id="GO:0006310">
    <property type="term" value="P:DNA recombination"/>
    <property type="evidence" value="ECO:0007669"/>
    <property type="project" value="TreeGrafter"/>
</dbReference>
<comment type="caution">
    <text evidence="2">The sequence shown here is derived from an EMBL/GenBank/DDBJ whole genome shotgun (WGS) entry which is preliminary data.</text>
</comment>
<protein>
    <recommendedName>
        <fullName evidence="1">Transposase (putative) YhgA-like domain-containing protein</fullName>
    </recommendedName>
</protein>
<dbReference type="InterPro" id="IPR051699">
    <property type="entry name" value="Rpn/YhgA-like_nuclease"/>
</dbReference>
<organism evidence="2 3">
    <name type="scientific">Faecalibacillus faecis</name>
    <dbReference type="NCBI Taxonomy" id="1982628"/>
    <lineage>
        <taxon>Bacteria</taxon>
        <taxon>Bacillati</taxon>
        <taxon>Bacillota</taxon>
        <taxon>Erysipelotrichia</taxon>
        <taxon>Erysipelotrichales</taxon>
        <taxon>Coprobacillaceae</taxon>
        <taxon>Faecalibacillus</taxon>
    </lineage>
</organism>
<accession>A0A2T3FN96</accession>
<dbReference type="EMBL" id="PYLP01000021">
    <property type="protein sequence ID" value="PST36754.1"/>
    <property type="molecule type" value="Genomic_DNA"/>
</dbReference>
<sequence length="314" mass="36660">MIVTNNLTPDSACRTFFSNDVHFASFSNAFLFDGKQVIHPERLVRYENDTSFIINDTKSVEDEKRRRDIVVKTDINGIYCLFGIEHQSSIDQEMVIRCGNYEMVEYLKQLKNKRLVPQLMVVFYTGSRKWEGPLKLSDYLEIPKELKPYFNDWKIYLVDVKDIDTSKIKDKQTRYFIEAIQNMYKGNYDKLHRKIKMNRNNFIYAAIITGSLDLIKDLPEGDEIDMCEGMERMAEGFRSEGRKQGILVGRNEGRKEGKLEEKRSTLKEQLIIKLGAVSSRLEEQLTNASLEKLNVLTRNIFDITSEEDVLRIIH</sequence>
<dbReference type="PANTHER" id="PTHR34611">
    <property type="match status" value="1"/>
</dbReference>
<reference evidence="3" key="1">
    <citation type="submission" date="2018-03" db="EMBL/GenBank/DDBJ databases">
        <title>Lachnoclostridium SNUG30370 gen.nov., sp.nov., isolated from human faeces.</title>
        <authorList>
            <person name="Seo B."/>
            <person name="Jeon K."/>
            <person name="Ko G."/>
        </authorList>
    </citation>
    <scope>NUCLEOTIDE SEQUENCE [LARGE SCALE GENOMIC DNA]</scope>
    <source>
        <strain evidence="3">SNUG30370</strain>
    </source>
</reference>
<evidence type="ECO:0000313" key="3">
    <source>
        <dbReference type="Proteomes" id="UP000241201"/>
    </source>
</evidence>
<dbReference type="InterPro" id="IPR006842">
    <property type="entry name" value="Transposase_31"/>
</dbReference>
<name>A0A2T3FN96_9FIRM</name>
<gene>
    <name evidence="2" type="ORF">C7U55_11655</name>
</gene>
<evidence type="ECO:0000259" key="1">
    <source>
        <dbReference type="Pfam" id="PF04754"/>
    </source>
</evidence>
<keyword evidence="3" id="KW-1185">Reference proteome</keyword>
<proteinExistence type="predicted"/>
<dbReference type="PANTHER" id="PTHR34611:SF2">
    <property type="entry name" value="INACTIVE RECOMBINATION-PROMOTING NUCLEASE-LIKE PROTEIN RPNE-RELATED"/>
    <property type="match status" value="1"/>
</dbReference>
<dbReference type="Pfam" id="PF04754">
    <property type="entry name" value="Transposase_31"/>
    <property type="match status" value="1"/>
</dbReference>
<evidence type="ECO:0000313" key="2">
    <source>
        <dbReference type="EMBL" id="PST36754.1"/>
    </source>
</evidence>
<dbReference type="Proteomes" id="UP000241201">
    <property type="component" value="Unassembled WGS sequence"/>
</dbReference>
<dbReference type="AlphaFoldDB" id="A0A2T3FN96"/>
<feature type="domain" description="Transposase (putative) YhgA-like" evidence="1">
    <location>
        <begin position="78"/>
        <end position="187"/>
    </location>
</feature>